<dbReference type="AlphaFoldDB" id="A0AB73FDE0"/>
<proteinExistence type="predicted"/>
<protein>
    <recommendedName>
        <fullName evidence="4">ABC transporter permease</fullName>
    </recommendedName>
</protein>
<accession>A0AB73FDE0</accession>
<evidence type="ECO:0008006" key="4">
    <source>
        <dbReference type="Google" id="ProtNLM"/>
    </source>
</evidence>
<organism evidence="2 3">
    <name type="scientific">Acinetobacter baumannii</name>
    <dbReference type="NCBI Taxonomy" id="470"/>
    <lineage>
        <taxon>Bacteria</taxon>
        <taxon>Pseudomonadati</taxon>
        <taxon>Pseudomonadota</taxon>
        <taxon>Gammaproteobacteria</taxon>
        <taxon>Moraxellales</taxon>
        <taxon>Moraxellaceae</taxon>
        <taxon>Acinetobacter</taxon>
        <taxon>Acinetobacter calcoaceticus/baumannii complex</taxon>
    </lineage>
</organism>
<keyword evidence="1" id="KW-0472">Membrane</keyword>
<gene>
    <name evidence="2" type="ORF">APD06_02975</name>
</gene>
<feature type="transmembrane region" description="Helical" evidence="1">
    <location>
        <begin position="33"/>
        <end position="53"/>
    </location>
</feature>
<sequence length="62" mass="7265">MSSLVQTKPKNQSTFLIKFFQQLRLYPTHLKNYAIAFTSIAFWIVIWQGLAQFKINLGIVNF</sequence>
<comment type="caution">
    <text evidence="2">The sequence shown here is derived from an EMBL/GenBank/DDBJ whole genome shotgun (WGS) entry which is preliminary data.</text>
</comment>
<dbReference type="EMBL" id="LLFE01000073">
    <property type="protein sequence ID" value="KQD17933.1"/>
    <property type="molecule type" value="Genomic_DNA"/>
</dbReference>
<keyword evidence="1" id="KW-0812">Transmembrane</keyword>
<reference evidence="2 3" key="1">
    <citation type="submission" date="2015-10" db="EMBL/GenBank/DDBJ databases">
        <title>The utility of whole genome sequencing in characterizing Acinetobacter epidemiology and analyzing hospital outbreaks.</title>
        <authorList>
            <person name="Ozer E.A."/>
            <person name="Fitzpatrick M.A."/>
            <person name="Hauser A.R."/>
        </authorList>
    </citation>
    <scope>NUCLEOTIDE SEQUENCE [LARGE SCALE GENOMIC DNA]</scope>
    <source>
        <strain evidence="2 3">ABBL059</strain>
    </source>
</reference>
<dbReference type="Proteomes" id="UP000051322">
    <property type="component" value="Unassembled WGS sequence"/>
</dbReference>
<name>A0AB73FDE0_ACIBA</name>
<evidence type="ECO:0000313" key="2">
    <source>
        <dbReference type="EMBL" id="KQD17933.1"/>
    </source>
</evidence>
<evidence type="ECO:0000256" key="1">
    <source>
        <dbReference type="SAM" id="Phobius"/>
    </source>
</evidence>
<evidence type="ECO:0000313" key="3">
    <source>
        <dbReference type="Proteomes" id="UP000051322"/>
    </source>
</evidence>
<keyword evidence="1" id="KW-1133">Transmembrane helix</keyword>